<protein>
    <submittedName>
        <fullName evidence="1">MarR family protein</fullName>
    </submittedName>
</protein>
<evidence type="ECO:0000313" key="1">
    <source>
        <dbReference type="EMBL" id="SDP82433.1"/>
    </source>
</evidence>
<dbReference type="Pfam" id="PF01047">
    <property type="entry name" value="MarR"/>
    <property type="match status" value="1"/>
</dbReference>
<dbReference type="InterPro" id="IPR036390">
    <property type="entry name" value="WH_DNA-bd_sf"/>
</dbReference>
<dbReference type="Gene3D" id="1.10.10.10">
    <property type="entry name" value="Winged helix-like DNA-binding domain superfamily/Winged helix DNA-binding domain"/>
    <property type="match status" value="1"/>
</dbReference>
<dbReference type="EMBL" id="FNJM01000020">
    <property type="protein sequence ID" value="SDP82433.1"/>
    <property type="molecule type" value="Genomic_DNA"/>
</dbReference>
<dbReference type="SUPFAM" id="SSF46785">
    <property type="entry name" value="Winged helix' DNA-binding domain"/>
    <property type="match status" value="1"/>
</dbReference>
<gene>
    <name evidence="1" type="ORF">SAMN04488529_12027</name>
</gene>
<organism evidence="1 2">
    <name type="scientific">Clostridium gasigenes</name>
    <dbReference type="NCBI Taxonomy" id="94869"/>
    <lineage>
        <taxon>Bacteria</taxon>
        <taxon>Bacillati</taxon>
        <taxon>Bacillota</taxon>
        <taxon>Clostridia</taxon>
        <taxon>Eubacteriales</taxon>
        <taxon>Clostridiaceae</taxon>
        <taxon>Clostridium</taxon>
    </lineage>
</organism>
<name>A0A1H0VVQ5_9CLOT</name>
<evidence type="ECO:0000313" key="2">
    <source>
        <dbReference type="Proteomes" id="UP000198597"/>
    </source>
</evidence>
<sequence length="158" mass="18342">MNKNSADYADEIIDLYSLLWDDFHKISFAQFKKYKFTAPQAMAVRQLKRTSYITLKELSEDLSLSKSTVSGIVDRLEKQCVVVREIPEDNRRTVRLSLSPEFIKDTDSTYIKKNCILDTIKNTDIKDIEKMIYGLEKFHTMLSANSKADKTNGDEEHY</sequence>
<dbReference type="OrthoDB" id="49580at2"/>
<dbReference type="PANTHER" id="PTHR33164:SF57">
    <property type="entry name" value="MARR-FAMILY TRANSCRIPTIONAL REGULATOR"/>
    <property type="match status" value="1"/>
</dbReference>
<dbReference type="GO" id="GO:0003700">
    <property type="term" value="F:DNA-binding transcription factor activity"/>
    <property type="evidence" value="ECO:0007669"/>
    <property type="project" value="InterPro"/>
</dbReference>
<dbReference type="RefSeq" id="WP_089973353.1">
    <property type="nucleotide sequence ID" value="NZ_FNJM01000020.1"/>
</dbReference>
<dbReference type="InterPro" id="IPR036388">
    <property type="entry name" value="WH-like_DNA-bd_sf"/>
</dbReference>
<dbReference type="AlphaFoldDB" id="A0A1H0VVQ5"/>
<dbReference type="InterPro" id="IPR000835">
    <property type="entry name" value="HTH_MarR-typ"/>
</dbReference>
<dbReference type="PANTHER" id="PTHR33164">
    <property type="entry name" value="TRANSCRIPTIONAL REGULATOR, MARR FAMILY"/>
    <property type="match status" value="1"/>
</dbReference>
<dbReference type="GO" id="GO:0006950">
    <property type="term" value="P:response to stress"/>
    <property type="evidence" value="ECO:0007669"/>
    <property type="project" value="TreeGrafter"/>
</dbReference>
<keyword evidence="2" id="KW-1185">Reference proteome</keyword>
<proteinExistence type="predicted"/>
<dbReference type="Proteomes" id="UP000198597">
    <property type="component" value="Unassembled WGS sequence"/>
</dbReference>
<dbReference type="InterPro" id="IPR039422">
    <property type="entry name" value="MarR/SlyA-like"/>
</dbReference>
<dbReference type="SMART" id="SM00347">
    <property type="entry name" value="HTH_MARR"/>
    <property type="match status" value="1"/>
</dbReference>
<dbReference type="STRING" id="94869.SAMN04488529_12027"/>
<reference evidence="1 2" key="1">
    <citation type="submission" date="2016-10" db="EMBL/GenBank/DDBJ databases">
        <authorList>
            <person name="de Groot N.N."/>
        </authorList>
    </citation>
    <scope>NUCLEOTIDE SEQUENCE [LARGE SCALE GENOMIC DNA]</scope>
    <source>
        <strain evidence="1 2">DSM 12272</strain>
    </source>
</reference>
<accession>A0A1H0VVQ5</accession>